<keyword evidence="8" id="KW-0255">Endonuclease</keyword>
<evidence type="ECO:0000256" key="2">
    <source>
        <dbReference type="ARBA" id="ARBA00001947"/>
    </source>
</evidence>
<evidence type="ECO:0000256" key="6">
    <source>
        <dbReference type="ARBA" id="ARBA00022722"/>
    </source>
</evidence>
<evidence type="ECO:0000256" key="1">
    <source>
        <dbReference type="ARBA" id="ARBA00000402"/>
    </source>
</evidence>
<evidence type="ECO:0000256" key="4">
    <source>
        <dbReference type="ARBA" id="ARBA00012477"/>
    </source>
</evidence>
<dbReference type="InterPro" id="IPR027794">
    <property type="entry name" value="tRNase_Z_dom"/>
</dbReference>
<protein>
    <recommendedName>
        <fullName evidence="4">ribonuclease Z</fullName>
        <ecNumber evidence="4">3.1.26.11</ecNumber>
    </recommendedName>
</protein>
<dbReference type="InterPro" id="IPR036866">
    <property type="entry name" value="RibonucZ/Hydroxyglut_hydro"/>
</dbReference>
<sequence length="683" mass="76813">MEQKTSSAIDPALVPSRVSIEVVSSGSAQLAPCLLVKTPLKIYLFNVPEGTTRYIKSFHVREVMVNDIFFTRALWSNFGGLIGFLLNRGPTNITRLHGPPNLKLFVEKIRSDVTGEIDFFHDDSSENKAENLDAADVVGSKTAISELDEFSYKRQRFEDPAMRISYIPVFEMSIRMDNDGKNSNKETNSGTLVDVAFLLQLKPSAKKMNAAKIMELNIPKGPLLGKLKAGQPITLPDGRSVHPDDVLEFDHSLDEKPNLLVVECSSLKKLPSLISSTILEPFVNGTEQLNYAVHFTPNCVLESDEYRRWMRSFGESCTHLILNGTGPMLPLIDSMYTNRHIQHSLCAEIFPELYPKDIDDQRVVLPQLDKNVLIGVPFSRMPLRDKKVKNTQADEEEISLNIGAQKREIEEKILTNEVKNKIHEFTKFTQETEQFVDDYPKITFLGTASAVPSKYRTVSSYVLETNENCALMIDCGEGSYGQLLTLYGHEMLPQFLTKLRAIFITHAHLDHTLGTTTVILKRQEAFLKLSIPYRPVIIVCSKLVRTHLNLYSKSFQNLDDLVSFVDCSTVSLPSNANTDEKMDDSRSYVEVTRRFDTNLFSPNEWNLKSVTAVQVIHSEINACGFVFDDFVKGRRIVFSGDTISCNLLVEQGKNADVLIHEATFEDGLEVTANKAYELKSCLG</sequence>
<evidence type="ECO:0000256" key="8">
    <source>
        <dbReference type="ARBA" id="ARBA00022759"/>
    </source>
</evidence>
<name>A0A914E6Z1_9BILA</name>
<feature type="domain" description="Metallo-beta-lactamase" evidence="11">
    <location>
        <begin position="457"/>
        <end position="679"/>
    </location>
</feature>
<dbReference type="Pfam" id="PF13691">
    <property type="entry name" value="Lactamase_B_4"/>
    <property type="match status" value="1"/>
</dbReference>
<dbReference type="Proteomes" id="UP000887540">
    <property type="component" value="Unplaced"/>
</dbReference>
<keyword evidence="7" id="KW-0479">Metal-binding</keyword>
<dbReference type="PANTHER" id="PTHR12553:SF49">
    <property type="entry name" value="ZINC PHOSPHODIESTERASE ELAC PROTEIN 2"/>
    <property type="match status" value="1"/>
</dbReference>
<evidence type="ECO:0000313" key="13">
    <source>
        <dbReference type="WBParaSite" id="ACRNAN_scaffold617.g9944.t1"/>
    </source>
</evidence>
<accession>A0A914E6Z1</accession>
<reference evidence="13" key="1">
    <citation type="submission" date="2022-11" db="UniProtKB">
        <authorList>
            <consortium name="WormBaseParasite"/>
        </authorList>
    </citation>
    <scope>IDENTIFICATION</scope>
</reference>
<dbReference type="GO" id="GO:0005739">
    <property type="term" value="C:mitochondrion"/>
    <property type="evidence" value="ECO:0007669"/>
    <property type="project" value="TreeGrafter"/>
</dbReference>
<dbReference type="SMART" id="SM00849">
    <property type="entry name" value="Lactamase_B"/>
    <property type="match status" value="1"/>
</dbReference>
<keyword evidence="5" id="KW-0819">tRNA processing</keyword>
<keyword evidence="12" id="KW-1185">Reference proteome</keyword>
<evidence type="ECO:0000256" key="5">
    <source>
        <dbReference type="ARBA" id="ARBA00022694"/>
    </source>
</evidence>
<organism evidence="12 13">
    <name type="scientific">Acrobeloides nanus</name>
    <dbReference type="NCBI Taxonomy" id="290746"/>
    <lineage>
        <taxon>Eukaryota</taxon>
        <taxon>Metazoa</taxon>
        <taxon>Ecdysozoa</taxon>
        <taxon>Nematoda</taxon>
        <taxon>Chromadorea</taxon>
        <taxon>Rhabditida</taxon>
        <taxon>Tylenchina</taxon>
        <taxon>Cephalobomorpha</taxon>
        <taxon>Cephaloboidea</taxon>
        <taxon>Cephalobidae</taxon>
        <taxon>Acrobeloides</taxon>
    </lineage>
</organism>
<dbReference type="Pfam" id="PF23023">
    <property type="entry name" value="Anti-Pycsar_Apyc1"/>
    <property type="match status" value="1"/>
</dbReference>
<dbReference type="EC" id="3.1.26.11" evidence="4"/>
<evidence type="ECO:0000259" key="11">
    <source>
        <dbReference type="SMART" id="SM00849"/>
    </source>
</evidence>
<comment type="catalytic activity">
    <reaction evidence="1">
        <text>Endonucleolytic cleavage of RNA, removing extra 3' nucleotides from tRNA precursor, generating 3' termini of tRNAs. A 3'-hydroxy group is left at the tRNA terminus and a 5'-phosphoryl group is left at the trailer molecule.</text>
        <dbReference type="EC" id="3.1.26.11"/>
    </reaction>
</comment>
<dbReference type="GO" id="GO:1990180">
    <property type="term" value="P:mitochondrial tRNA 3'-end processing"/>
    <property type="evidence" value="ECO:0007669"/>
    <property type="project" value="TreeGrafter"/>
</dbReference>
<dbReference type="CDD" id="cd07718">
    <property type="entry name" value="RNaseZ_ELAC1_ELAC2-C-term-like_MBL-fold"/>
    <property type="match status" value="1"/>
</dbReference>
<evidence type="ECO:0000256" key="3">
    <source>
        <dbReference type="ARBA" id="ARBA00007823"/>
    </source>
</evidence>
<dbReference type="GO" id="GO:0042781">
    <property type="term" value="F:3'-tRNA processing endoribonuclease activity"/>
    <property type="evidence" value="ECO:0007669"/>
    <property type="project" value="UniProtKB-EC"/>
</dbReference>
<dbReference type="WBParaSite" id="ACRNAN_scaffold617.g9944.t1">
    <property type="protein sequence ID" value="ACRNAN_scaffold617.g9944.t1"/>
    <property type="gene ID" value="ACRNAN_scaffold617.g9944"/>
</dbReference>
<dbReference type="GO" id="GO:0046872">
    <property type="term" value="F:metal ion binding"/>
    <property type="evidence" value="ECO:0007669"/>
    <property type="project" value="UniProtKB-KW"/>
</dbReference>
<dbReference type="SUPFAM" id="SSF56281">
    <property type="entry name" value="Metallo-hydrolase/oxidoreductase"/>
    <property type="match status" value="2"/>
</dbReference>
<keyword evidence="6" id="KW-0540">Nuclease</keyword>
<dbReference type="Gene3D" id="3.60.15.10">
    <property type="entry name" value="Ribonuclease Z/Hydroxyacylglutathione hydrolase-like"/>
    <property type="match status" value="2"/>
</dbReference>
<comment type="similarity">
    <text evidence="3">Belongs to the RNase Z family.</text>
</comment>
<evidence type="ECO:0000256" key="9">
    <source>
        <dbReference type="ARBA" id="ARBA00022801"/>
    </source>
</evidence>
<proteinExistence type="inferred from homology"/>
<comment type="cofactor">
    <cofactor evidence="2">
        <name>Zn(2+)</name>
        <dbReference type="ChEBI" id="CHEBI:29105"/>
    </cofactor>
</comment>
<dbReference type="PANTHER" id="PTHR12553">
    <property type="entry name" value="ZINC PHOSPHODIESTERASE ELAC PROTEIN 2"/>
    <property type="match status" value="1"/>
</dbReference>
<keyword evidence="9" id="KW-0378">Hydrolase</keyword>
<dbReference type="InterPro" id="IPR047151">
    <property type="entry name" value="RNZ2-like"/>
</dbReference>
<evidence type="ECO:0000256" key="10">
    <source>
        <dbReference type="ARBA" id="ARBA00022833"/>
    </source>
</evidence>
<evidence type="ECO:0000256" key="7">
    <source>
        <dbReference type="ARBA" id="ARBA00022723"/>
    </source>
</evidence>
<evidence type="ECO:0000313" key="12">
    <source>
        <dbReference type="Proteomes" id="UP000887540"/>
    </source>
</evidence>
<keyword evidence="10" id="KW-0862">Zinc</keyword>
<dbReference type="InterPro" id="IPR001279">
    <property type="entry name" value="Metallo-B-lactamas"/>
</dbReference>
<dbReference type="AlphaFoldDB" id="A0A914E6Z1"/>